<dbReference type="OrthoDB" id="9806359at2"/>
<evidence type="ECO:0000256" key="1">
    <source>
        <dbReference type="ARBA" id="ARBA00008558"/>
    </source>
</evidence>
<dbReference type="AlphaFoldDB" id="A0A5P9QEP3"/>
<dbReference type="EMBL" id="CP045529">
    <property type="protein sequence ID" value="QFU99941.1"/>
    <property type="molecule type" value="Genomic_DNA"/>
</dbReference>
<dbReference type="Proteomes" id="UP000326702">
    <property type="component" value="Chromosome"/>
</dbReference>
<dbReference type="PANTHER" id="PTHR15108">
    <property type="entry name" value="N-ACYLGLUCOSAMINE-2-EPIMERASE"/>
    <property type="match status" value="1"/>
</dbReference>
<proteinExistence type="inferred from homology"/>
<keyword evidence="2 3" id="KW-0413">Isomerase</keyword>
<dbReference type="KEGG" id="lxl:KDY119_03477"/>
<name>A0A5P9QEP3_9MICO</name>
<organism evidence="3 4">
    <name type="scientific">Luteimicrobium xylanilyticum</name>
    <dbReference type="NCBI Taxonomy" id="1133546"/>
    <lineage>
        <taxon>Bacteria</taxon>
        <taxon>Bacillati</taxon>
        <taxon>Actinomycetota</taxon>
        <taxon>Actinomycetes</taxon>
        <taxon>Micrococcales</taxon>
        <taxon>Luteimicrobium</taxon>
    </lineage>
</organism>
<protein>
    <submittedName>
        <fullName evidence="3">Sulfoquinovose isomerase</fullName>
        <ecNumber evidence="3">5.3.1.31</ecNumber>
    </submittedName>
</protein>
<dbReference type="RefSeq" id="WP_153022588.1">
    <property type="nucleotide sequence ID" value="NZ_BAABIH010000010.1"/>
</dbReference>
<evidence type="ECO:0000313" key="3">
    <source>
        <dbReference type="EMBL" id="QFU99941.1"/>
    </source>
</evidence>
<gene>
    <name evidence="3" type="primary">yihS</name>
    <name evidence="3" type="ORF">KDY119_03477</name>
</gene>
<dbReference type="SUPFAM" id="SSF48208">
    <property type="entry name" value="Six-hairpin glycosidases"/>
    <property type="match status" value="1"/>
</dbReference>
<dbReference type="Gene3D" id="1.50.10.10">
    <property type="match status" value="1"/>
</dbReference>
<accession>A0A5P9QEP3</accession>
<keyword evidence="4" id="KW-1185">Reference proteome</keyword>
<dbReference type="GO" id="GO:0005975">
    <property type="term" value="P:carbohydrate metabolic process"/>
    <property type="evidence" value="ECO:0007669"/>
    <property type="project" value="InterPro"/>
</dbReference>
<sequence>MTRWTDLPTHRAWLQQHAESLLAFGRRTAAPGGGAYWLDAVGRPETARGVQTWITGRTVHVYSLGALLGIPGARDVAQGALDGLVGPDAPLRDVEHGGWYGTVLPDGTHSEGKEAYQHAFVVLAATSAVRAGLDGARELLDEATEVYLERFWDDDAGLAVDTWDTAFTTLDPYRGVNANMHSVEAMLAAADVTGDPAWLRRAARIAEFVVGQAKGHEWRIPEHFGPDWVPDLELNRDRPDDPFKPFGATVGHGLEWARLLLHLEAALDGVGLSSHADLHLAAVGLFDRAVADGWDADGAPGFVYTTDWEGKPVVRQRMHWVVAEGVNTAAALQARAVRAGDEAAADRYAGLYARWWDYADRHVLDHEHGSWFHELDPANQPAGTVWPGKADLYHAFQSTLVPRLPLAPSMATAVAEGLLRP</sequence>
<evidence type="ECO:0000313" key="4">
    <source>
        <dbReference type="Proteomes" id="UP000326702"/>
    </source>
</evidence>
<dbReference type="InterPro" id="IPR010819">
    <property type="entry name" value="AGE/CE"/>
</dbReference>
<reference evidence="3 4" key="1">
    <citation type="submission" date="2019-10" db="EMBL/GenBank/DDBJ databases">
        <title>Genome sequence of Luteimicrobium xylanilyticum HY-24.</title>
        <authorList>
            <person name="Kim D.Y."/>
            <person name="Park H.-Y."/>
        </authorList>
    </citation>
    <scope>NUCLEOTIDE SEQUENCE [LARGE SCALE GENOMIC DNA]</scope>
    <source>
        <strain evidence="3 4">HY-24</strain>
    </source>
</reference>
<dbReference type="InterPro" id="IPR008928">
    <property type="entry name" value="6-hairpin_glycosidase_sf"/>
</dbReference>
<dbReference type="InterPro" id="IPR012341">
    <property type="entry name" value="6hp_glycosidase-like_sf"/>
</dbReference>
<dbReference type="Pfam" id="PF07221">
    <property type="entry name" value="GlcNAc_2-epim"/>
    <property type="match status" value="1"/>
</dbReference>
<dbReference type="EC" id="5.3.1.31" evidence="3"/>
<comment type="similarity">
    <text evidence="1">Belongs to the N-acylglucosamine 2-epimerase family.</text>
</comment>
<evidence type="ECO:0000256" key="2">
    <source>
        <dbReference type="ARBA" id="ARBA00023235"/>
    </source>
</evidence>
<dbReference type="GO" id="GO:0061593">
    <property type="term" value="F:sulfoquinovose isomerase activity"/>
    <property type="evidence" value="ECO:0007669"/>
    <property type="project" value="UniProtKB-EC"/>
</dbReference>